<evidence type="ECO:0000256" key="2">
    <source>
        <dbReference type="SAM" id="Phobius"/>
    </source>
</evidence>
<keyword evidence="2" id="KW-0472">Membrane</keyword>
<dbReference type="PANTHER" id="PTHR34980">
    <property type="entry name" value="INNER MEMBRANE PROTEIN-RELATED-RELATED"/>
    <property type="match status" value="1"/>
</dbReference>
<reference evidence="3 4" key="1">
    <citation type="submission" date="2020-03" db="EMBL/GenBank/DDBJ databases">
        <title>Above-ground endophytic microbial communities from plants in different locations in the United States.</title>
        <authorList>
            <person name="Frank C."/>
        </authorList>
    </citation>
    <scope>NUCLEOTIDE SEQUENCE [LARGE SCALE GENOMIC DNA]</scope>
    <source>
        <strain evidence="3 4">WW7</strain>
    </source>
</reference>
<name>A0ABX0T9L6_9MICO</name>
<feature type="transmembrane region" description="Helical" evidence="2">
    <location>
        <begin position="89"/>
        <end position="113"/>
    </location>
</feature>
<comment type="caution">
    <text evidence="3">The sequence shown here is derived from an EMBL/GenBank/DDBJ whole genome shotgun (WGS) entry which is preliminary data.</text>
</comment>
<feature type="transmembrane region" description="Helical" evidence="2">
    <location>
        <begin position="170"/>
        <end position="190"/>
    </location>
</feature>
<keyword evidence="2" id="KW-1133">Transmembrane helix</keyword>
<evidence type="ECO:0000256" key="1">
    <source>
        <dbReference type="SAM" id="MobiDB-lite"/>
    </source>
</evidence>
<dbReference type="InterPro" id="IPR008523">
    <property type="entry name" value="DUF805"/>
</dbReference>
<sequence length="205" mass="22943">MSDNPQQPYGTPDGQPAQYGQQQYGQQQYGQQNQYGQQPQGSGQPVPTGPNGEPPLWAPWYGISFPNAIKRFFTKYVRFDGRASRSEFWWWYLASFIVFAVLWTLVGVGFAMSERQTVSTSSSVTSIMTSPSPLYLIAYSIVGLFSLAILLPSLALAWRRLHDGNFAGPFYLLVLIPVVGPIIVLVLFLMPSKPEGQRFDRPERG</sequence>
<accession>A0ABX0T9L6</accession>
<dbReference type="Pfam" id="PF05656">
    <property type="entry name" value="DUF805"/>
    <property type="match status" value="1"/>
</dbReference>
<evidence type="ECO:0000313" key="3">
    <source>
        <dbReference type="EMBL" id="NII42165.1"/>
    </source>
</evidence>
<proteinExistence type="predicted"/>
<feature type="transmembrane region" description="Helical" evidence="2">
    <location>
        <begin position="134"/>
        <end position="158"/>
    </location>
</feature>
<dbReference type="RefSeq" id="WP_341849897.1">
    <property type="nucleotide sequence ID" value="NZ_JAAOYO010000004.1"/>
</dbReference>
<keyword evidence="2" id="KW-0812">Transmembrane</keyword>
<keyword evidence="4" id="KW-1185">Reference proteome</keyword>
<evidence type="ECO:0000313" key="4">
    <source>
        <dbReference type="Proteomes" id="UP001318300"/>
    </source>
</evidence>
<protein>
    <submittedName>
        <fullName evidence="3">Uncharacterized membrane protein YhaH (DUF805 family)</fullName>
    </submittedName>
</protein>
<dbReference type="EMBL" id="JAAOYO010000004">
    <property type="protein sequence ID" value="NII42165.1"/>
    <property type="molecule type" value="Genomic_DNA"/>
</dbReference>
<dbReference type="Proteomes" id="UP001318300">
    <property type="component" value="Unassembled WGS sequence"/>
</dbReference>
<feature type="region of interest" description="Disordered" evidence="1">
    <location>
        <begin position="1"/>
        <end position="51"/>
    </location>
</feature>
<feature type="compositionally biased region" description="Low complexity" evidence="1">
    <location>
        <begin position="14"/>
        <end position="50"/>
    </location>
</feature>
<dbReference type="PANTHER" id="PTHR34980:SF2">
    <property type="entry name" value="INNER MEMBRANE PROTEIN YHAH-RELATED"/>
    <property type="match status" value="1"/>
</dbReference>
<organism evidence="3 4">
    <name type="scientific">Curtobacterium salicis</name>
    <dbReference type="NCBI Taxonomy" id="1779862"/>
    <lineage>
        <taxon>Bacteria</taxon>
        <taxon>Bacillati</taxon>
        <taxon>Actinomycetota</taxon>
        <taxon>Actinomycetes</taxon>
        <taxon>Micrococcales</taxon>
        <taxon>Microbacteriaceae</taxon>
        <taxon>Curtobacterium</taxon>
    </lineage>
</organism>
<dbReference type="SUPFAM" id="SSF81995">
    <property type="entry name" value="beta-sandwich domain of Sec23/24"/>
    <property type="match status" value="1"/>
</dbReference>
<gene>
    <name evidence="3" type="ORF">E9228_002823</name>
</gene>